<reference evidence="2 3" key="1">
    <citation type="journal article" date="2018" name="Front. Microbiol.">
        <title>Genome-Wide Analysis of Corynespora cassiicola Leaf Fall Disease Putative Effectors.</title>
        <authorList>
            <person name="Lopez D."/>
            <person name="Ribeiro S."/>
            <person name="Label P."/>
            <person name="Fumanal B."/>
            <person name="Venisse J.S."/>
            <person name="Kohler A."/>
            <person name="de Oliveira R.R."/>
            <person name="Labutti K."/>
            <person name="Lipzen A."/>
            <person name="Lail K."/>
            <person name="Bauer D."/>
            <person name="Ohm R.A."/>
            <person name="Barry K.W."/>
            <person name="Spatafora J."/>
            <person name="Grigoriev I.V."/>
            <person name="Martin F.M."/>
            <person name="Pujade-Renaud V."/>
        </authorList>
    </citation>
    <scope>NUCLEOTIDE SEQUENCE [LARGE SCALE GENOMIC DNA]</scope>
    <source>
        <strain evidence="2 3">Philippines</strain>
    </source>
</reference>
<protein>
    <submittedName>
        <fullName evidence="2">Uncharacterized protein</fullName>
    </submittedName>
</protein>
<keyword evidence="3" id="KW-1185">Reference proteome</keyword>
<gene>
    <name evidence="2" type="ORF">BS50DRAFT_244065</name>
</gene>
<dbReference type="EMBL" id="KZ678130">
    <property type="protein sequence ID" value="PSN72149.1"/>
    <property type="molecule type" value="Genomic_DNA"/>
</dbReference>
<name>A0A2T2P3E1_CORCC</name>
<evidence type="ECO:0000313" key="3">
    <source>
        <dbReference type="Proteomes" id="UP000240883"/>
    </source>
</evidence>
<organism evidence="2 3">
    <name type="scientific">Corynespora cassiicola Philippines</name>
    <dbReference type="NCBI Taxonomy" id="1448308"/>
    <lineage>
        <taxon>Eukaryota</taxon>
        <taxon>Fungi</taxon>
        <taxon>Dikarya</taxon>
        <taxon>Ascomycota</taxon>
        <taxon>Pezizomycotina</taxon>
        <taxon>Dothideomycetes</taxon>
        <taxon>Pleosporomycetidae</taxon>
        <taxon>Pleosporales</taxon>
        <taxon>Corynesporascaceae</taxon>
        <taxon>Corynespora</taxon>
    </lineage>
</organism>
<feature type="region of interest" description="Disordered" evidence="1">
    <location>
        <begin position="67"/>
        <end position="206"/>
    </location>
</feature>
<dbReference type="STRING" id="1448308.A0A2T2P3E1"/>
<dbReference type="AlphaFoldDB" id="A0A2T2P3E1"/>
<evidence type="ECO:0000256" key="1">
    <source>
        <dbReference type="SAM" id="MobiDB-lite"/>
    </source>
</evidence>
<evidence type="ECO:0000313" key="2">
    <source>
        <dbReference type="EMBL" id="PSN72149.1"/>
    </source>
</evidence>
<dbReference type="OrthoDB" id="4146887at2759"/>
<feature type="compositionally biased region" description="Polar residues" evidence="1">
    <location>
        <begin position="112"/>
        <end position="143"/>
    </location>
</feature>
<dbReference type="PANTHER" id="PTHR39609">
    <property type="entry name" value="RFEG-RELATED"/>
    <property type="match status" value="1"/>
</dbReference>
<feature type="compositionally biased region" description="Basic and acidic residues" evidence="1">
    <location>
        <begin position="67"/>
        <end position="81"/>
    </location>
</feature>
<feature type="compositionally biased region" description="Polar residues" evidence="1">
    <location>
        <begin position="154"/>
        <end position="169"/>
    </location>
</feature>
<proteinExistence type="predicted"/>
<accession>A0A2T2P3E1</accession>
<sequence length="227" mass="25123">MSRANQWFVPGDGIAREVITADIQRYLGPDALVRPGHGTGEYEGRAGYWITAYRTLTSQMILDLKQDSQRWQQERDPRDPGRVAYQDSRTHAARQHWGPSEGLDSGAARQPARQTYAASSAYETSGQPHYTTTPTAYGSSHQAHSAYGVPASAPRTQPQDSYANYPSNSGRDHPTYAPTQSAYGSYGQPVAQDPYGRAVAPTPSHTTYAASTPRYFGYYDDDFLVYR</sequence>
<dbReference type="PANTHER" id="PTHR39609:SF1">
    <property type="entry name" value="RFEG"/>
    <property type="match status" value="1"/>
</dbReference>
<dbReference type="Proteomes" id="UP000240883">
    <property type="component" value="Unassembled WGS sequence"/>
</dbReference>